<dbReference type="Proteomes" id="UP000636479">
    <property type="component" value="Unassembled WGS sequence"/>
</dbReference>
<dbReference type="SUPFAM" id="SSF49863">
    <property type="entry name" value="Hyaluronate lyase-like, C-terminal domain"/>
    <property type="match status" value="1"/>
</dbReference>
<dbReference type="Pfam" id="PF02278">
    <property type="entry name" value="Lyase_8"/>
    <property type="match status" value="1"/>
</dbReference>
<feature type="domain" description="Polysaccharide lyase family 8 central" evidence="5">
    <location>
        <begin position="448"/>
        <end position="701"/>
    </location>
</feature>
<protein>
    <submittedName>
        <fullName evidence="8">Polysaccharide lyase family 8 protein</fullName>
    </submittedName>
</protein>
<evidence type="ECO:0000256" key="2">
    <source>
        <dbReference type="ARBA" id="ARBA00022729"/>
    </source>
</evidence>
<dbReference type="Gene3D" id="1.50.10.100">
    <property type="entry name" value="Chondroitin AC/alginate lyase"/>
    <property type="match status" value="1"/>
</dbReference>
<name>A0A8H6SXF4_9AGAR</name>
<keyword evidence="2 4" id="KW-0732">Signal</keyword>
<dbReference type="Gene3D" id="2.60.220.10">
    <property type="entry name" value="Polysaccharide lyase family 8-like, C-terminal"/>
    <property type="match status" value="1"/>
</dbReference>
<dbReference type="Gene3D" id="2.70.98.10">
    <property type="match status" value="1"/>
</dbReference>
<evidence type="ECO:0000259" key="7">
    <source>
        <dbReference type="Pfam" id="PF08124"/>
    </source>
</evidence>
<dbReference type="Pfam" id="PF08124">
    <property type="entry name" value="Lyase_8_N"/>
    <property type="match status" value="1"/>
</dbReference>
<reference evidence="8" key="1">
    <citation type="submission" date="2020-05" db="EMBL/GenBank/DDBJ databases">
        <title>Mycena genomes resolve the evolution of fungal bioluminescence.</title>
        <authorList>
            <person name="Tsai I.J."/>
        </authorList>
    </citation>
    <scope>NUCLEOTIDE SEQUENCE</scope>
    <source>
        <strain evidence="8">171206Taipei</strain>
    </source>
</reference>
<comment type="caution">
    <text evidence="8">The sequence shown here is derived from an EMBL/GenBank/DDBJ whole genome shotgun (WGS) entry which is preliminary data.</text>
</comment>
<dbReference type="RefSeq" id="XP_037222077.1">
    <property type="nucleotide sequence ID" value="XM_037361785.1"/>
</dbReference>
<keyword evidence="3 8" id="KW-0456">Lyase</keyword>
<dbReference type="GO" id="GO:0005576">
    <property type="term" value="C:extracellular region"/>
    <property type="evidence" value="ECO:0007669"/>
    <property type="project" value="InterPro"/>
</dbReference>
<dbReference type="GO" id="GO:0016837">
    <property type="term" value="F:carbon-oxygen lyase activity, acting on polysaccharides"/>
    <property type="evidence" value="ECO:0007669"/>
    <property type="project" value="UniProtKB-ARBA"/>
</dbReference>
<evidence type="ECO:0000313" key="9">
    <source>
        <dbReference type="Proteomes" id="UP000636479"/>
    </source>
</evidence>
<accession>A0A8H6SXF4</accession>
<feature type="domain" description="Polysaccharide lyase 8 N-terminal alpha-helical" evidence="7">
    <location>
        <begin position="109"/>
        <end position="409"/>
    </location>
</feature>
<dbReference type="SUPFAM" id="SSF48230">
    <property type="entry name" value="Chondroitin AC/alginate lyase"/>
    <property type="match status" value="1"/>
</dbReference>
<feature type="domain" description="Polysaccharide lyase family 8 C-terminal" evidence="6">
    <location>
        <begin position="715"/>
        <end position="787"/>
    </location>
</feature>
<dbReference type="InterPro" id="IPR012970">
    <property type="entry name" value="Lyase_8_alpha_N"/>
</dbReference>
<dbReference type="InterPro" id="IPR011071">
    <property type="entry name" value="Lyase_8-like_C"/>
</dbReference>
<dbReference type="GO" id="GO:0005975">
    <property type="term" value="P:carbohydrate metabolic process"/>
    <property type="evidence" value="ECO:0007669"/>
    <property type="project" value="InterPro"/>
</dbReference>
<dbReference type="InterPro" id="IPR003159">
    <property type="entry name" value="Lyase_8_central_dom"/>
</dbReference>
<evidence type="ECO:0000256" key="3">
    <source>
        <dbReference type="ARBA" id="ARBA00023239"/>
    </source>
</evidence>
<dbReference type="SUPFAM" id="SSF74650">
    <property type="entry name" value="Galactose mutarotase-like"/>
    <property type="match status" value="1"/>
</dbReference>
<dbReference type="GeneID" id="59344301"/>
<evidence type="ECO:0000259" key="5">
    <source>
        <dbReference type="Pfam" id="PF02278"/>
    </source>
</evidence>
<gene>
    <name evidence="8" type="ORF">MIND_00498900</name>
</gene>
<evidence type="ECO:0000256" key="4">
    <source>
        <dbReference type="SAM" id="SignalP"/>
    </source>
</evidence>
<dbReference type="PANTHER" id="PTHR38481:SF1">
    <property type="entry name" value="HYALURONATE LYASE"/>
    <property type="match status" value="1"/>
</dbReference>
<dbReference type="InterPro" id="IPR014718">
    <property type="entry name" value="GH-type_carb-bd"/>
</dbReference>
<sequence>MKVSTLIFTYYYFCLYRVHAAVIDTLPTEAVSNAPSSTSTLPPNANSIPTSSASLIFSASAGSASFSASATSSSQSAQPSSPLLASGVDQDVATLLERRLSNIVGDLTNAASIGTWLSTQNANGQWPDVDYTTGCTAQRANWPAKTHLDRLSTLAGAWHGALAGATQYAQDPSVLVAAKSAMDYWFANDMTNVACLDQGGSDACPCGSPGLWNTNWYPGIIGIPMVVSVSCLLLNSTLTEAEKSKCVDITARAYQAFVVPAHGVGTLTGANLLDVAKIGVDLGLLTTNVSLIQDAYSRVHNELVIKLPTRADGIRPDGSFSQHNGILYNGNYGKDYTNDVVGLEVGAGGTSFQATPASQTAMETLFNGHKWMIYRNVVTGILHWDFSALGRFIAFPATDVTQATASILLNLTKIGELGESWGSEPITEFSSSLLQGSSSANAGDLIGNKMFFDNDYMVHRSSNYVTSVKMVSSRGVNTECTNSANPFGFHLSTGALRTYLRGDEYESIAAAMDWNLIPGITTDYGATPLNCGQTGSTGVEAFVGGVSDGQIGVAAMRYTNPLTKALKFQKAYFFLDNDVQLVMISNITSTTTASVISVLDQKRRNGDVIVNSDTRVPTSQTPFSQAGGNTQTLWHDNVGYNFAASPASAFSLSVQLGEKTGSWNTIGTSPAPPVTVDLFSAWLVHSALNVSLAYTIYPGVDFSTFTSKVKQNTPRVIQNDGSISAAVDPGSFSAMAVFWTAGGGKVNFAPGSPAAFTIAASGTAAVIFSLKTGVVTVSDPTQTLGTVSVTLAIGAEHLPAGSASIAKTLTFTLPDSSRGLAGSSVSQNIF</sequence>
<dbReference type="InterPro" id="IPR038970">
    <property type="entry name" value="Lyase_8"/>
</dbReference>
<feature type="signal peptide" evidence="4">
    <location>
        <begin position="1"/>
        <end position="20"/>
    </location>
</feature>
<dbReference type="InterPro" id="IPR004103">
    <property type="entry name" value="Lyase_8_C"/>
</dbReference>
<feature type="chain" id="PRO_5034016569" evidence="4">
    <location>
        <begin position="21"/>
        <end position="830"/>
    </location>
</feature>
<dbReference type="InterPro" id="IPR008929">
    <property type="entry name" value="Chondroitin_lyas"/>
</dbReference>
<dbReference type="Pfam" id="PF02884">
    <property type="entry name" value="Lyase_8_C"/>
    <property type="match status" value="1"/>
</dbReference>
<dbReference type="PANTHER" id="PTHR38481">
    <property type="entry name" value="HYALURONATE LYASE"/>
    <property type="match status" value="1"/>
</dbReference>
<evidence type="ECO:0000256" key="1">
    <source>
        <dbReference type="ARBA" id="ARBA00006699"/>
    </source>
</evidence>
<comment type="similarity">
    <text evidence="1">Belongs to the polysaccharide lyase 8 family.</text>
</comment>
<evidence type="ECO:0000313" key="8">
    <source>
        <dbReference type="EMBL" id="KAF7307058.1"/>
    </source>
</evidence>
<evidence type="ECO:0000259" key="6">
    <source>
        <dbReference type="Pfam" id="PF02884"/>
    </source>
</evidence>
<dbReference type="OrthoDB" id="5980780at2759"/>
<dbReference type="AlphaFoldDB" id="A0A8H6SXF4"/>
<dbReference type="EMBL" id="JACAZF010000004">
    <property type="protein sequence ID" value="KAF7307058.1"/>
    <property type="molecule type" value="Genomic_DNA"/>
</dbReference>
<proteinExistence type="inferred from homology"/>
<dbReference type="InterPro" id="IPR011013">
    <property type="entry name" value="Gal_mutarotase_sf_dom"/>
</dbReference>
<dbReference type="GO" id="GO:0030246">
    <property type="term" value="F:carbohydrate binding"/>
    <property type="evidence" value="ECO:0007669"/>
    <property type="project" value="InterPro"/>
</dbReference>
<organism evidence="8 9">
    <name type="scientific">Mycena indigotica</name>
    <dbReference type="NCBI Taxonomy" id="2126181"/>
    <lineage>
        <taxon>Eukaryota</taxon>
        <taxon>Fungi</taxon>
        <taxon>Dikarya</taxon>
        <taxon>Basidiomycota</taxon>
        <taxon>Agaricomycotina</taxon>
        <taxon>Agaricomycetes</taxon>
        <taxon>Agaricomycetidae</taxon>
        <taxon>Agaricales</taxon>
        <taxon>Marasmiineae</taxon>
        <taxon>Mycenaceae</taxon>
        <taxon>Mycena</taxon>
    </lineage>
</organism>
<keyword evidence="9" id="KW-1185">Reference proteome</keyword>